<dbReference type="EMBL" id="VXRY01000228">
    <property type="protein sequence ID" value="MXY33563.1"/>
    <property type="molecule type" value="Genomic_DNA"/>
</dbReference>
<feature type="non-terminal residue" evidence="3">
    <location>
        <position position="669"/>
    </location>
</feature>
<feature type="transmembrane region" description="Helical" evidence="1">
    <location>
        <begin position="318"/>
        <end position="341"/>
    </location>
</feature>
<feature type="transmembrane region" description="Helical" evidence="1">
    <location>
        <begin position="386"/>
        <end position="407"/>
    </location>
</feature>
<feature type="transmembrane region" description="Helical" evidence="1">
    <location>
        <begin position="465"/>
        <end position="487"/>
    </location>
</feature>
<feature type="transmembrane region" description="Helical" evidence="1">
    <location>
        <begin position="579"/>
        <end position="600"/>
    </location>
</feature>
<protein>
    <submittedName>
        <fullName evidence="3">Tripartite tricarboxylate transporter permease</fullName>
    </submittedName>
</protein>
<feature type="transmembrane region" description="Helical" evidence="1">
    <location>
        <begin position="413"/>
        <end position="429"/>
    </location>
</feature>
<feature type="transmembrane region" description="Helical" evidence="1">
    <location>
        <begin position="620"/>
        <end position="648"/>
    </location>
</feature>
<dbReference type="PANTHER" id="PTHR35342">
    <property type="entry name" value="TRICARBOXYLIC TRANSPORT PROTEIN"/>
    <property type="match status" value="1"/>
</dbReference>
<gene>
    <name evidence="3" type="ORF">F4Y60_05640</name>
</gene>
<reference evidence="3" key="1">
    <citation type="submission" date="2019-09" db="EMBL/GenBank/DDBJ databases">
        <title>Characterisation of the sponge microbiome using genome-centric metagenomics.</title>
        <authorList>
            <person name="Engelberts J.P."/>
            <person name="Robbins S.J."/>
            <person name="De Goeij J.M."/>
            <person name="Aranda M."/>
            <person name="Bell S.C."/>
            <person name="Webster N.S."/>
        </authorList>
    </citation>
    <scope>NUCLEOTIDE SEQUENCE</scope>
    <source>
        <strain evidence="3">SB0664_bin_43</strain>
    </source>
</reference>
<feature type="transmembrane region" description="Helical" evidence="1">
    <location>
        <begin position="361"/>
        <end position="379"/>
    </location>
</feature>
<feature type="transmembrane region" description="Helical" evidence="1">
    <location>
        <begin position="537"/>
        <end position="558"/>
    </location>
</feature>
<feature type="transmembrane region" description="Helical" evidence="1">
    <location>
        <begin position="145"/>
        <end position="161"/>
    </location>
</feature>
<dbReference type="PANTHER" id="PTHR35342:SF5">
    <property type="entry name" value="TRICARBOXYLIC TRANSPORT PROTEIN"/>
    <property type="match status" value="1"/>
</dbReference>
<sequence>MTEAFFQGLGMVLEPSAFLALSVGILCGLVIGIIPGLGGGIGIVLLLPFTFGMDSASAFALLLGMYAVTMTGDTVTSVMLGIPGTAASQATILDGYPLAKQGQAQRALGAAFACSAFGGLFGALILALSLPLLKPLLRSFTNAELFMLGVLGISMVGALSGKSVFKGLATGALGVLIATIGYSQNEAVPRYFFGTEYLLDGAPLLPIVLGLFALPEMVDLAVRNISIAREGMIRDTGGRELMWLGVRDAIRNWWLVIRSAFIGTYVGIVPGLGGSVTDWIAYGHAVQSTKKDPKFGEGDIRGVIAPETANNAMRGGGLIPTIVFGIPGTTGYAILLGGMLIHGLRPGPSMLTTELALSFSMVWMIIIANLIAATAMMLVSNRVANLAFVPGHLIVPGVMLFVLMGAWLDTSTYGDWITLIVAGIVGYLMKRGGWPRPPIILAFILGAIMENSFLITMNIHQGFGWLTRPIVLIIISIVVVTIIASMRRNQMAAAKADRSEAQHSLDEIPAVSTGLGILLLAVFLSLGALALDWSYSVKLFPLAACAIGAFLALAALVQNQMRMRAAGISYRLDKGQRDILRGMAVFFLVICAVVLAAPVIGQKLAIPMFVLLFCRFWAGFSWPFASGYAVAGWGMLVGFYESVLTIFWQPSLMGALARDIFGPSPGRLR</sequence>
<feature type="transmembrane region" description="Helical" evidence="1">
    <location>
        <begin position="44"/>
        <end position="68"/>
    </location>
</feature>
<keyword evidence="1" id="KW-0812">Transmembrane</keyword>
<evidence type="ECO:0000256" key="1">
    <source>
        <dbReference type="SAM" id="Phobius"/>
    </source>
</evidence>
<evidence type="ECO:0000313" key="3">
    <source>
        <dbReference type="EMBL" id="MXY33563.1"/>
    </source>
</evidence>
<name>A0A6B0Y0F7_9RHOB</name>
<feature type="transmembrane region" description="Helical" evidence="1">
    <location>
        <begin position="108"/>
        <end position="133"/>
    </location>
</feature>
<organism evidence="3">
    <name type="scientific">Boseongicola sp. SB0664_bin_43</name>
    <dbReference type="NCBI Taxonomy" id="2604844"/>
    <lineage>
        <taxon>Bacteria</taxon>
        <taxon>Pseudomonadati</taxon>
        <taxon>Pseudomonadota</taxon>
        <taxon>Alphaproteobacteria</taxon>
        <taxon>Rhodobacterales</taxon>
        <taxon>Paracoccaceae</taxon>
        <taxon>Boseongicola</taxon>
    </lineage>
</organism>
<dbReference type="InterPro" id="IPR002823">
    <property type="entry name" value="DUF112_TM"/>
</dbReference>
<feature type="transmembrane region" description="Helical" evidence="1">
    <location>
        <begin position="508"/>
        <end position="531"/>
    </location>
</feature>
<comment type="caution">
    <text evidence="3">The sequence shown here is derived from an EMBL/GenBank/DDBJ whole genome shotgun (WGS) entry which is preliminary data.</text>
</comment>
<evidence type="ECO:0000259" key="2">
    <source>
        <dbReference type="Pfam" id="PF01970"/>
    </source>
</evidence>
<keyword evidence="1" id="KW-1133">Transmembrane helix</keyword>
<feature type="domain" description="DUF112" evidence="2">
    <location>
        <begin position="19"/>
        <end position="441"/>
    </location>
</feature>
<proteinExistence type="predicted"/>
<accession>A0A6B0Y0F7</accession>
<dbReference type="AlphaFoldDB" id="A0A6B0Y0F7"/>
<keyword evidence="1" id="KW-0472">Membrane</keyword>
<dbReference type="Pfam" id="PF01970">
    <property type="entry name" value="TctA"/>
    <property type="match status" value="1"/>
</dbReference>
<feature type="transmembrane region" description="Helical" evidence="1">
    <location>
        <begin position="441"/>
        <end position="459"/>
    </location>
</feature>
<feature type="transmembrane region" description="Helical" evidence="1">
    <location>
        <begin position="168"/>
        <end position="184"/>
    </location>
</feature>
<feature type="transmembrane region" description="Helical" evidence="1">
    <location>
        <begin position="17"/>
        <end position="37"/>
    </location>
</feature>